<dbReference type="Proteomes" id="UP000664132">
    <property type="component" value="Unassembled WGS sequence"/>
</dbReference>
<dbReference type="SUPFAM" id="SSF52540">
    <property type="entry name" value="P-loop containing nucleoside triphosphate hydrolases"/>
    <property type="match status" value="1"/>
</dbReference>
<dbReference type="InterPro" id="IPR001806">
    <property type="entry name" value="Small_GTPase"/>
</dbReference>
<dbReference type="Gene3D" id="3.40.50.300">
    <property type="entry name" value="P-loop containing nucleotide triphosphate hydrolases"/>
    <property type="match status" value="2"/>
</dbReference>
<dbReference type="SMART" id="SM00173">
    <property type="entry name" value="RAS"/>
    <property type="match status" value="1"/>
</dbReference>
<evidence type="ECO:0000313" key="5">
    <source>
        <dbReference type="EMBL" id="KAG4424780.1"/>
    </source>
</evidence>
<accession>A0A8H7WH78</accession>
<sequence>MSISSHYKIAVQAGQRPDFCRILLIGDNGSGKTSLITRFIFNTFTSLPSLTPTTAPNRHRTQRLVTSSPCIIELVEAEPQPSHSVDGNVNEEILREIANADAVVLVYSICGLRWHPLHREVERERDAWRRVPLEGVRRLGGLVRRGEERSGKAGEGWGEGEGGEDGEEVVMMVLGCQRDREDLRIVREEDGRDVAVELGCGFVEVEVESGCEDVNAVMDSLVVQVRDRRKRRAEDSCEETMELPRRSSSAATATGFWERMLGR</sequence>
<protein>
    <recommendedName>
        <fullName evidence="2">small monomeric GTPase</fullName>
        <ecNumber evidence="2">3.6.5.2</ecNumber>
    </recommendedName>
</protein>
<evidence type="ECO:0000256" key="1">
    <source>
        <dbReference type="ARBA" id="ARBA00008344"/>
    </source>
</evidence>
<organism evidence="5 6">
    <name type="scientific">Cadophora malorum</name>
    <dbReference type="NCBI Taxonomy" id="108018"/>
    <lineage>
        <taxon>Eukaryota</taxon>
        <taxon>Fungi</taxon>
        <taxon>Dikarya</taxon>
        <taxon>Ascomycota</taxon>
        <taxon>Pezizomycotina</taxon>
        <taxon>Leotiomycetes</taxon>
        <taxon>Helotiales</taxon>
        <taxon>Ploettnerulaceae</taxon>
        <taxon>Cadophora</taxon>
    </lineage>
</organism>
<dbReference type="GO" id="GO:0005525">
    <property type="term" value="F:GTP binding"/>
    <property type="evidence" value="ECO:0007669"/>
    <property type="project" value="InterPro"/>
</dbReference>
<evidence type="ECO:0000256" key="4">
    <source>
        <dbReference type="ARBA" id="ARBA00048098"/>
    </source>
</evidence>
<gene>
    <name evidence="5" type="ORF">IFR04_002128</name>
</gene>
<dbReference type="OrthoDB" id="18798at2759"/>
<dbReference type="InterPro" id="IPR027417">
    <property type="entry name" value="P-loop_NTPase"/>
</dbReference>
<evidence type="ECO:0000313" key="6">
    <source>
        <dbReference type="Proteomes" id="UP000664132"/>
    </source>
</evidence>
<comment type="catalytic activity">
    <reaction evidence="4">
        <text>GTP + H2O = GDP + phosphate + H(+)</text>
        <dbReference type="Rhea" id="RHEA:19669"/>
        <dbReference type="ChEBI" id="CHEBI:15377"/>
        <dbReference type="ChEBI" id="CHEBI:15378"/>
        <dbReference type="ChEBI" id="CHEBI:37565"/>
        <dbReference type="ChEBI" id="CHEBI:43474"/>
        <dbReference type="ChEBI" id="CHEBI:58189"/>
        <dbReference type="EC" id="3.6.5.2"/>
    </reaction>
</comment>
<name>A0A8H7WH78_9HELO</name>
<dbReference type="AlphaFoldDB" id="A0A8H7WH78"/>
<dbReference type="GO" id="GO:0003925">
    <property type="term" value="F:G protein activity"/>
    <property type="evidence" value="ECO:0007669"/>
    <property type="project" value="UniProtKB-EC"/>
</dbReference>
<keyword evidence="3" id="KW-0378">Hydrolase</keyword>
<dbReference type="Pfam" id="PF00071">
    <property type="entry name" value="Ras"/>
    <property type="match status" value="1"/>
</dbReference>
<dbReference type="InterPro" id="IPR051065">
    <property type="entry name" value="Ras-related_GTPase"/>
</dbReference>
<dbReference type="EMBL" id="JAFJYH010000017">
    <property type="protein sequence ID" value="KAG4424780.1"/>
    <property type="molecule type" value="Genomic_DNA"/>
</dbReference>
<comment type="similarity">
    <text evidence="1">Belongs to the small GTPase superfamily. Ras family.</text>
</comment>
<evidence type="ECO:0000256" key="2">
    <source>
        <dbReference type="ARBA" id="ARBA00011984"/>
    </source>
</evidence>
<comment type="caution">
    <text evidence="5">The sequence shown here is derived from an EMBL/GenBank/DDBJ whole genome shotgun (WGS) entry which is preliminary data.</text>
</comment>
<dbReference type="PANTHER" id="PTHR45704">
    <property type="entry name" value="RAS-LIKE FAMILY MEMBER 11"/>
    <property type="match status" value="1"/>
</dbReference>
<dbReference type="EC" id="3.6.5.2" evidence="2"/>
<proteinExistence type="inferred from homology"/>
<keyword evidence="6" id="KW-1185">Reference proteome</keyword>
<dbReference type="PROSITE" id="PS51421">
    <property type="entry name" value="RAS"/>
    <property type="match status" value="1"/>
</dbReference>
<evidence type="ECO:0000256" key="3">
    <source>
        <dbReference type="ARBA" id="ARBA00022801"/>
    </source>
</evidence>
<reference evidence="5" key="1">
    <citation type="submission" date="2021-02" db="EMBL/GenBank/DDBJ databases">
        <title>Genome sequence Cadophora malorum strain M34.</title>
        <authorList>
            <person name="Stefanovic E."/>
            <person name="Vu D."/>
            <person name="Scully C."/>
            <person name="Dijksterhuis J."/>
            <person name="Roader J."/>
            <person name="Houbraken J."/>
        </authorList>
    </citation>
    <scope>NUCLEOTIDE SEQUENCE</scope>
    <source>
        <strain evidence="5">M34</strain>
    </source>
</reference>